<evidence type="ECO:0000256" key="1">
    <source>
        <dbReference type="SAM" id="Coils"/>
    </source>
</evidence>
<reference evidence="4 5" key="1">
    <citation type="journal article" date="2012" name="Genome Biol.">
        <title>Sequencing three crocodilian genomes to illuminate the evolution of archosaurs and amniotes.</title>
        <authorList>
            <person name="St John J.A."/>
            <person name="Braun E.L."/>
            <person name="Isberg S.R."/>
            <person name="Miles L.G."/>
            <person name="Chong A.Y."/>
            <person name="Gongora J."/>
            <person name="Dalzell P."/>
            <person name="Moran C."/>
            <person name="Bed'hom B."/>
            <person name="Abzhanov A."/>
            <person name="Burgess S.C."/>
            <person name="Cooksey A.M."/>
            <person name="Castoe T.A."/>
            <person name="Crawford N.G."/>
            <person name="Densmore L.D."/>
            <person name="Drew J.C."/>
            <person name="Edwards S.V."/>
            <person name="Faircloth B.C."/>
            <person name="Fujita M.K."/>
            <person name="Greenwold M.J."/>
            <person name="Hoffmann F.G."/>
            <person name="Howard J.M."/>
            <person name="Iguchi T."/>
            <person name="Janes D.E."/>
            <person name="Khan S.Y."/>
            <person name="Kohno S."/>
            <person name="de Koning A.J."/>
            <person name="Lance S.L."/>
            <person name="McCarthy F.M."/>
            <person name="McCormack J.E."/>
            <person name="Merchant M.E."/>
            <person name="Peterson D.G."/>
            <person name="Pollock D.D."/>
            <person name="Pourmand N."/>
            <person name="Raney B.J."/>
            <person name="Roessler K.A."/>
            <person name="Sanford J.R."/>
            <person name="Sawyer R.H."/>
            <person name="Schmidt C.J."/>
            <person name="Triplett E.W."/>
            <person name="Tuberville T.D."/>
            <person name="Venegas-Anaya M."/>
            <person name="Howard J.T."/>
            <person name="Jarvis E.D."/>
            <person name="Guillette L.J.Jr."/>
            <person name="Glenn T.C."/>
            <person name="Green R.E."/>
            <person name="Ray D.A."/>
        </authorList>
    </citation>
    <scope>NUCLEOTIDE SEQUENCE [LARGE SCALE GENOMIC DNA]</scope>
    <source>
        <strain evidence="4">KSC_2009_1</strain>
    </source>
</reference>
<proteinExistence type="predicted"/>
<evidence type="ECO:0000259" key="3">
    <source>
        <dbReference type="Pfam" id="PF21047"/>
    </source>
</evidence>
<protein>
    <recommendedName>
        <fullName evidence="3">Maestro-like HEAT-repeats domain-containing protein</fullName>
    </recommendedName>
</protein>
<dbReference type="Pfam" id="PF21047">
    <property type="entry name" value="HEAT_Maestro"/>
    <property type="match status" value="1"/>
</dbReference>
<feature type="domain" description="Maestro-like HEAT-repeats" evidence="3">
    <location>
        <begin position="53"/>
        <end position="139"/>
    </location>
</feature>
<organism evidence="4 5">
    <name type="scientific">Alligator mississippiensis</name>
    <name type="common">American alligator</name>
    <dbReference type="NCBI Taxonomy" id="8496"/>
    <lineage>
        <taxon>Eukaryota</taxon>
        <taxon>Metazoa</taxon>
        <taxon>Chordata</taxon>
        <taxon>Craniata</taxon>
        <taxon>Vertebrata</taxon>
        <taxon>Euteleostomi</taxon>
        <taxon>Archelosauria</taxon>
        <taxon>Archosauria</taxon>
        <taxon>Crocodylia</taxon>
        <taxon>Alligatoridae</taxon>
        <taxon>Alligatorinae</taxon>
        <taxon>Alligator</taxon>
    </lineage>
</organism>
<accession>A0A151NT54</accession>
<feature type="region of interest" description="Disordered" evidence="2">
    <location>
        <begin position="195"/>
        <end position="215"/>
    </location>
</feature>
<sequence length="244" mass="27233">MKLPSRGFSTSDAFAMRCLMDQAQGNLGQVVGGFAQAANMKFQIRDVSPFSSCQQGLQEPFEQFGSLLGLLAPYTYTSLATSHLWATECIACLLNLQDQSITMDAMEEELRGLHEELKACSLEHPLASYHMVKATCASLKMLTTIHSSPVLRELLPEILCALLEQVGNTVWQDMPVPMGSIWRRQLRPVGNLAVHQKDQEEDQNPEGICPTKKSKEQAEAGKSQCEVLFHISHAVQKHERISYW</sequence>
<feature type="coiled-coil region" evidence="1">
    <location>
        <begin position="96"/>
        <end position="123"/>
    </location>
</feature>
<dbReference type="Proteomes" id="UP000050525">
    <property type="component" value="Unassembled WGS sequence"/>
</dbReference>
<dbReference type="InterPro" id="IPR048465">
    <property type="entry name" value="Maestro-like_HEAT"/>
</dbReference>
<name>A0A151NT54_ALLMI</name>
<keyword evidence="1" id="KW-0175">Coiled coil</keyword>
<comment type="caution">
    <text evidence="4">The sequence shown here is derived from an EMBL/GenBank/DDBJ whole genome shotgun (WGS) entry which is preliminary data.</text>
</comment>
<evidence type="ECO:0000313" key="5">
    <source>
        <dbReference type="Proteomes" id="UP000050525"/>
    </source>
</evidence>
<evidence type="ECO:0000313" key="4">
    <source>
        <dbReference type="EMBL" id="KYO40052.1"/>
    </source>
</evidence>
<dbReference type="AlphaFoldDB" id="A0A151NT54"/>
<keyword evidence="5" id="KW-1185">Reference proteome</keyword>
<gene>
    <name evidence="4" type="ORF">Y1Q_0006585</name>
</gene>
<evidence type="ECO:0000256" key="2">
    <source>
        <dbReference type="SAM" id="MobiDB-lite"/>
    </source>
</evidence>
<dbReference type="EMBL" id="AKHW03002098">
    <property type="protein sequence ID" value="KYO40052.1"/>
    <property type="molecule type" value="Genomic_DNA"/>
</dbReference>